<evidence type="ECO:0000256" key="1">
    <source>
        <dbReference type="SAM" id="MobiDB-lite"/>
    </source>
</evidence>
<accession>A0A8H8D0H4</accession>
<dbReference type="Proteomes" id="UP000670092">
    <property type="component" value="Unassembled WGS sequence"/>
</dbReference>
<sequence length="99" mass="11138">METHGPLDDSIPAVSPPPSDRSQYFENRQRAMIGDPATSLYRELCVEGLSIRARLSRLGPATKCGLRLPGDTSNLSCEWRTEHWEERAHGSDVLFLKKQ</sequence>
<proteinExistence type="predicted"/>
<feature type="region of interest" description="Disordered" evidence="1">
    <location>
        <begin position="1"/>
        <end position="23"/>
    </location>
</feature>
<dbReference type="VEuPathDB" id="FungiDB:I7I52_07080"/>
<name>A0A8H8D0H4_AJECA</name>
<organism evidence="2 3">
    <name type="scientific">Ajellomyces capsulatus</name>
    <name type="common">Darling's disease fungus</name>
    <name type="synonym">Histoplasma capsulatum</name>
    <dbReference type="NCBI Taxonomy" id="5037"/>
    <lineage>
        <taxon>Eukaryota</taxon>
        <taxon>Fungi</taxon>
        <taxon>Dikarya</taxon>
        <taxon>Ascomycota</taxon>
        <taxon>Pezizomycotina</taxon>
        <taxon>Eurotiomycetes</taxon>
        <taxon>Eurotiomycetidae</taxon>
        <taxon>Onygenales</taxon>
        <taxon>Ajellomycetaceae</taxon>
        <taxon>Histoplasma</taxon>
    </lineage>
</organism>
<dbReference type="EMBL" id="JAEVHI010000003">
    <property type="protein sequence ID" value="KAG5296432.1"/>
    <property type="molecule type" value="Genomic_DNA"/>
</dbReference>
<comment type="caution">
    <text evidence="2">The sequence shown here is derived from an EMBL/GenBank/DDBJ whole genome shotgun (WGS) entry which is preliminary data.</text>
</comment>
<reference evidence="2 3" key="1">
    <citation type="submission" date="2021-01" db="EMBL/GenBank/DDBJ databases">
        <title>Chromosome-level genome assembly of a human fungal pathogen reveals clustering of transcriptionally co-regulated genes.</title>
        <authorList>
            <person name="Voorhies M."/>
            <person name="Cohen S."/>
            <person name="Shea T.P."/>
            <person name="Petrus S."/>
            <person name="Munoz J.F."/>
            <person name="Poplawski S."/>
            <person name="Goldman W.E."/>
            <person name="Michael T."/>
            <person name="Cuomo C.A."/>
            <person name="Sil A."/>
            <person name="Beyhan S."/>
        </authorList>
    </citation>
    <scope>NUCLEOTIDE SEQUENCE [LARGE SCALE GENOMIC DNA]</scope>
    <source>
        <strain evidence="2 3">G184AR</strain>
    </source>
</reference>
<protein>
    <submittedName>
        <fullName evidence="2">Uncharacterized protein</fullName>
    </submittedName>
</protein>
<gene>
    <name evidence="2" type="ORF">I7I52_07080</name>
</gene>
<evidence type="ECO:0000313" key="3">
    <source>
        <dbReference type="Proteomes" id="UP000670092"/>
    </source>
</evidence>
<evidence type="ECO:0000313" key="2">
    <source>
        <dbReference type="EMBL" id="KAG5296432.1"/>
    </source>
</evidence>
<dbReference type="AlphaFoldDB" id="A0A8H8D0H4"/>